<evidence type="ECO:0000313" key="3">
    <source>
        <dbReference type="Proteomes" id="UP000823933"/>
    </source>
</evidence>
<dbReference type="AlphaFoldDB" id="A0A9D1TXL2"/>
<reference evidence="2" key="2">
    <citation type="submission" date="2021-04" db="EMBL/GenBank/DDBJ databases">
        <authorList>
            <person name="Gilroy R."/>
        </authorList>
    </citation>
    <scope>NUCLEOTIDE SEQUENCE</scope>
    <source>
        <strain evidence="2">ChiHcolR34-3080</strain>
    </source>
</reference>
<dbReference type="SUPFAM" id="SSF52949">
    <property type="entry name" value="Macro domain-like"/>
    <property type="match status" value="1"/>
</dbReference>
<dbReference type="CDD" id="cd02908">
    <property type="entry name" value="Macro_OAADPr_deacetylase"/>
    <property type="match status" value="1"/>
</dbReference>
<dbReference type="GO" id="GO:0016787">
    <property type="term" value="F:hydrolase activity"/>
    <property type="evidence" value="ECO:0007669"/>
    <property type="project" value="UniProtKB-KW"/>
</dbReference>
<keyword evidence="2" id="KW-0378">Hydrolase</keyword>
<dbReference type="PANTHER" id="PTHR11106:SF27">
    <property type="entry name" value="MACRO DOMAIN-CONTAINING PROTEIN"/>
    <property type="match status" value="1"/>
</dbReference>
<name>A0A9D1TXL2_9FIRM</name>
<dbReference type="InterPro" id="IPR002589">
    <property type="entry name" value="Macro_dom"/>
</dbReference>
<dbReference type="EMBL" id="DXHQ01000128">
    <property type="protein sequence ID" value="HIW09845.1"/>
    <property type="molecule type" value="Genomic_DNA"/>
</dbReference>
<dbReference type="PROSITE" id="PS51154">
    <property type="entry name" value="MACRO"/>
    <property type="match status" value="1"/>
</dbReference>
<dbReference type="PANTHER" id="PTHR11106">
    <property type="entry name" value="GANGLIOSIDE INDUCED DIFFERENTIATION ASSOCIATED PROTEIN 2-RELATED"/>
    <property type="match status" value="1"/>
</dbReference>
<feature type="domain" description="Macro" evidence="1">
    <location>
        <begin position="70"/>
        <end position="257"/>
    </location>
</feature>
<evidence type="ECO:0000313" key="2">
    <source>
        <dbReference type="EMBL" id="HIW09845.1"/>
    </source>
</evidence>
<comment type="caution">
    <text evidence="2">The sequence shown here is derived from an EMBL/GenBank/DDBJ whole genome shotgun (WGS) entry which is preliminary data.</text>
</comment>
<dbReference type="InterPro" id="IPR043472">
    <property type="entry name" value="Macro_dom-like"/>
</dbReference>
<dbReference type="NCBIfam" id="NF003163">
    <property type="entry name" value="PRK04143.1"/>
    <property type="match status" value="1"/>
</dbReference>
<dbReference type="Proteomes" id="UP000823933">
    <property type="component" value="Unassembled WGS sequence"/>
</dbReference>
<dbReference type="SMART" id="SM00506">
    <property type="entry name" value="A1pp"/>
    <property type="match status" value="1"/>
</dbReference>
<evidence type="ECO:0000259" key="1">
    <source>
        <dbReference type="PROSITE" id="PS51154"/>
    </source>
</evidence>
<gene>
    <name evidence="2" type="ORF">H9890_10675</name>
</gene>
<reference evidence="2" key="1">
    <citation type="journal article" date="2021" name="PeerJ">
        <title>Extensive microbial diversity within the chicken gut microbiome revealed by metagenomics and culture.</title>
        <authorList>
            <person name="Gilroy R."/>
            <person name="Ravi A."/>
            <person name="Getino M."/>
            <person name="Pursley I."/>
            <person name="Horton D.L."/>
            <person name="Alikhan N.F."/>
            <person name="Baker D."/>
            <person name="Gharbi K."/>
            <person name="Hall N."/>
            <person name="Watson M."/>
            <person name="Adriaenssens E.M."/>
            <person name="Foster-Nyarko E."/>
            <person name="Jarju S."/>
            <person name="Secka A."/>
            <person name="Antonio M."/>
            <person name="Oren A."/>
            <person name="Chaudhuri R.R."/>
            <person name="La Ragione R."/>
            <person name="Hildebrand F."/>
            <person name="Pallen M.J."/>
        </authorList>
    </citation>
    <scope>NUCLEOTIDE SEQUENCE</scope>
    <source>
        <strain evidence="2">ChiHcolR34-3080</strain>
    </source>
</reference>
<proteinExistence type="predicted"/>
<organism evidence="2 3">
    <name type="scientific">Candidatus Faecalibacterium intestinigallinarum</name>
    <dbReference type="NCBI Taxonomy" id="2838581"/>
    <lineage>
        <taxon>Bacteria</taxon>
        <taxon>Bacillati</taxon>
        <taxon>Bacillota</taxon>
        <taxon>Clostridia</taxon>
        <taxon>Eubacteriales</taxon>
        <taxon>Oscillospiraceae</taxon>
        <taxon>Faecalibacterium</taxon>
    </lineage>
</organism>
<sequence length="257" mass="28977">MTQDERLDCMLRYLLDERDETRGLALPADPGEKRRLWRSLVNVRPPELIDGDYLRTEDTYLQEELRRKGVTRLDGLTPVQPGLYLWQGDITTLAADAIVNAANSRMLGCFVPCHGCIDNAIHTAAGVRLRLECTRMMALAPGEEPPGQARITNAHNLPCKYVLHTVGPIIYGAVTPKDRALLASCYRSCLDLAARHGCRSVAFCCISTGEFHFPGELAAQIAIQTVRAWQRQNPDRIEVIFNVFKDSDREIYRRLLR</sequence>
<dbReference type="Gene3D" id="3.40.220.10">
    <property type="entry name" value="Leucine Aminopeptidase, subunit E, domain 1"/>
    <property type="match status" value="1"/>
</dbReference>
<accession>A0A9D1TXL2</accession>
<protein>
    <submittedName>
        <fullName evidence="2">Protein-ADP-ribose hydrolase</fullName>
    </submittedName>
</protein>
<dbReference type="Pfam" id="PF01661">
    <property type="entry name" value="Macro"/>
    <property type="match status" value="1"/>
</dbReference>